<dbReference type="AlphaFoldDB" id="A0A7E4VGX5"/>
<name>A0A7E4VGX5_PANRE</name>
<evidence type="ECO:0000256" key="2">
    <source>
        <dbReference type="SAM" id="Phobius"/>
    </source>
</evidence>
<evidence type="ECO:0000313" key="3">
    <source>
        <dbReference type="Proteomes" id="UP000492821"/>
    </source>
</evidence>
<dbReference type="Proteomes" id="UP000492821">
    <property type="component" value="Unassembled WGS sequence"/>
</dbReference>
<feature type="compositionally biased region" description="Basic residues" evidence="1">
    <location>
        <begin position="220"/>
        <end position="236"/>
    </location>
</feature>
<protein>
    <submittedName>
        <fullName evidence="4">CUB domain-containing protein</fullName>
    </submittedName>
</protein>
<reference evidence="3" key="1">
    <citation type="journal article" date="2013" name="Genetics">
        <title>The draft genome and transcriptome of Panagrellus redivivus are shaped by the harsh demands of a free-living lifestyle.</title>
        <authorList>
            <person name="Srinivasan J."/>
            <person name="Dillman A.R."/>
            <person name="Macchietto M.G."/>
            <person name="Heikkinen L."/>
            <person name="Lakso M."/>
            <person name="Fracchia K.M."/>
            <person name="Antoshechkin I."/>
            <person name="Mortazavi A."/>
            <person name="Wong G."/>
            <person name="Sternberg P.W."/>
        </authorList>
    </citation>
    <scope>NUCLEOTIDE SEQUENCE [LARGE SCALE GENOMIC DNA]</scope>
    <source>
        <strain evidence="3">MT8872</strain>
    </source>
</reference>
<organism evidence="3 4">
    <name type="scientific">Panagrellus redivivus</name>
    <name type="common">Microworm</name>
    <dbReference type="NCBI Taxonomy" id="6233"/>
    <lineage>
        <taxon>Eukaryota</taxon>
        <taxon>Metazoa</taxon>
        <taxon>Ecdysozoa</taxon>
        <taxon>Nematoda</taxon>
        <taxon>Chromadorea</taxon>
        <taxon>Rhabditida</taxon>
        <taxon>Tylenchina</taxon>
        <taxon>Panagrolaimomorpha</taxon>
        <taxon>Panagrolaimoidea</taxon>
        <taxon>Panagrolaimidae</taxon>
        <taxon>Panagrellus</taxon>
    </lineage>
</organism>
<feature type="transmembrane region" description="Helical" evidence="2">
    <location>
        <begin position="13"/>
        <end position="32"/>
    </location>
</feature>
<feature type="transmembrane region" description="Helical" evidence="2">
    <location>
        <begin position="176"/>
        <end position="196"/>
    </location>
</feature>
<keyword evidence="3" id="KW-1185">Reference proteome</keyword>
<sequence>MVWVADAANSDDFAAVMTCFVTIIFMFCLGICDIQGKVVLNKGQIARVSFDGDELLIVVDNSAGNNGYLQICFASSPEDYYRLCPSGFTGTIIAIKRYTKREFTLNREGQFLKGGFNWEMLGTAKFNEDRTINITATEVPDPRTLLILQNAEIFVPEKPEKLKNVTKKNSDASVRIAAFVVVLILVSVIIGILVWFCVIRKPESEQMAQCADQDDSPSQKCRRSTPQKSPSKKSVKRASNTTPTTICTTVIPKQSPSMAKSLNYPSWTRSGGPRLLRLQVIIGI</sequence>
<proteinExistence type="predicted"/>
<dbReference type="WBParaSite" id="Pan_g2011.t1">
    <property type="protein sequence ID" value="Pan_g2011.t1"/>
    <property type="gene ID" value="Pan_g2011"/>
</dbReference>
<keyword evidence="2" id="KW-1133">Transmembrane helix</keyword>
<feature type="region of interest" description="Disordered" evidence="1">
    <location>
        <begin position="209"/>
        <end position="241"/>
    </location>
</feature>
<accession>A0A7E4VGX5</accession>
<evidence type="ECO:0000256" key="1">
    <source>
        <dbReference type="SAM" id="MobiDB-lite"/>
    </source>
</evidence>
<evidence type="ECO:0000313" key="4">
    <source>
        <dbReference type="WBParaSite" id="Pan_g2011.t1"/>
    </source>
</evidence>
<keyword evidence="2" id="KW-0472">Membrane</keyword>
<keyword evidence="2" id="KW-0812">Transmembrane</keyword>
<reference evidence="4" key="2">
    <citation type="submission" date="2020-10" db="UniProtKB">
        <authorList>
            <consortium name="WormBaseParasite"/>
        </authorList>
    </citation>
    <scope>IDENTIFICATION</scope>
</reference>